<dbReference type="HOGENOM" id="CLU_074849_0_0_1"/>
<protein>
    <recommendedName>
        <fullName evidence="3">Aminoglycoside phosphotransferase domain-containing protein</fullName>
    </recommendedName>
</protein>
<keyword evidence="2" id="KW-1185">Reference proteome</keyword>
<dbReference type="Proteomes" id="UP000030653">
    <property type="component" value="Unassembled WGS sequence"/>
</dbReference>
<accession>M5FW16</accession>
<sequence>MNKVGSLYFDGKQFLIGPSACMEHLHFMGDNKAHFGPAFDSIKDFHLHNIANKIRRIKDGEEVELSFLMIADIVHILYPDERRSKGPFFMCHPDAKGDHILIHGDKAWLIDLTGTWFTSAQEAFAAPDALIDVRAFYNGSNELGPAETDFAVTLARLHHPLLAQHVRKDKPFQRLQHLLAGDSLHDPEQWWVGLRALALGVGYAGVNESMSWDEGKSFLRFKFSVEP</sequence>
<gene>
    <name evidence="1" type="ORF">DACRYDRAFT_22439</name>
</gene>
<reference evidence="1 2" key="1">
    <citation type="journal article" date="2012" name="Science">
        <title>The Paleozoic origin of enzymatic lignin decomposition reconstructed from 31 fungal genomes.</title>
        <authorList>
            <person name="Floudas D."/>
            <person name="Binder M."/>
            <person name="Riley R."/>
            <person name="Barry K."/>
            <person name="Blanchette R.A."/>
            <person name="Henrissat B."/>
            <person name="Martinez A.T."/>
            <person name="Otillar R."/>
            <person name="Spatafora J.W."/>
            <person name="Yadav J.S."/>
            <person name="Aerts A."/>
            <person name="Benoit I."/>
            <person name="Boyd A."/>
            <person name="Carlson A."/>
            <person name="Copeland A."/>
            <person name="Coutinho P.M."/>
            <person name="de Vries R.P."/>
            <person name="Ferreira P."/>
            <person name="Findley K."/>
            <person name="Foster B."/>
            <person name="Gaskell J."/>
            <person name="Glotzer D."/>
            <person name="Gorecki P."/>
            <person name="Heitman J."/>
            <person name="Hesse C."/>
            <person name="Hori C."/>
            <person name="Igarashi K."/>
            <person name="Jurgens J.A."/>
            <person name="Kallen N."/>
            <person name="Kersten P."/>
            <person name="Kohler A."/>
            <person name="Kuees U."/>
            <person name="Kumar T.K.A."/>
            <person name="Kuo A."/>
            <person name="LaButti K."/>
            <person name="Larrondo L.F."/>
            <person name="Lindquist E."/>
            <person name="Ling A."/>
            <person name="Lombard V."/>
            <person name="Lucas S."/>
            <person name="Lundell T."/>
            <person name="Martin R."/>
            <person name="McLaughlin D.J."/>
            <person name="Morgenstern I."/>
            <person name="Morin E."/>
            <person name="Murat C."/>
            <person name="Nagy L.G."/>
            <person name="Nolan M."/>
            <person name="Ohm R.A."/>
            <person name="Patyshakuliyeva A."/>
            <person name="Rokas A."/>
            <person name="Ruiz-Duenas F.J."/>
            <person name="Sabat G."/>
            <person name="Salamov A."/>
            <person name="Samejima M."/>
            <person name="Schmutz J."/>
            <person name="Slot J.C."/>
            <person name="St John F."/>
            <person name="Stenlid J."/>
            <person name="Sun H."/>
            <person name="Sun S."/>
            <person name="Syed K."/>
            <person name="Tsang A."/>
            <person name="Wiebenga A."/>
            <person name="Young D."/>
            <person name="Pisabarro A."/>
            <person name="Eastwood D.C."/>
            <person name="Martin F."/>
            <person name="Cullen D."/>
            <person name="Grigoriev I.V."/>
            <person name="Hibbett D.S."/>
        </authorList>
    </citation>
    <scope>NUCLEOTIDE SEQUENCE [LARGE SCALE GENOMIC DNA]</scope>
    <source>
        <strain evidence="1 2">DJM-731 SS1</strain>
    </source>
</reference>
<dbReference type="OrthoDB" id="2906425at2759"/>
<dbReference type="EMBL" id="JH795863">
    <property type="protein sequence ID" value="EJU02056.1"/>
    <property type="molecule type" value="Genomic_DNA"/>
</dbReference>
<evidence type="ECO:0008006" key="3">
    <source>
        <dbReference type="Google" id="ProtNLM"/>
    </source>
</evidence>
<proteinExistence type="predicted"/>
<dbReference type="OMA" id="GPSACME"/>
<evidence type="ECO:0000313" key="1">
    <source>
        <dbReference type="EMBL" id="EJU02056.1"/>
    </source>
</evidence>
<evidence type="ECO:0000313" key="2">
    <source>
        <dbReference type="Proteomes" id="UP000030653"/>
    </source>
</evidence>
<dbReference type="RefSeq" id="XP_040628953.1">
    <property type="nucleotide sequence ID" value="XM_040772801.1"/>
</dbReference>
<dbReference type="GeneID" id="63687863"/>
<dbReference type="STRING" id="1858805.M5FW16"/>
<dbReference type="AlphaFoldDB" id="M5FW16"/>
<organism evidence="1 2">
    <name type="scientific">Dacryopinax primogenitus (strain DJM 731)</name>
    <name type="common">Brown rot fungus</name>
    <dbReference type="NCBI Taxonomy" id="1858805"/>
    <lineage>
        <taxon>Eukaryota</taxon>
        <taxon>Fungi</taxon>
        <taxon>Dikarya</taxon>
        <taxon>Basidiomycota</taxon>
        <taxon>Agaricomycotina</taxon>
        <taxon>Dacrymycetes</taxon>
        <taxon>Dacrymycetales</taxon>
        <taxon>Dacrymycetaceae</taxon>
        <taxon>Dacryopinax</taxon>
    </lineage>
</organism>
<name>M5FW16_DACPD</name>